<dbReference type="EMBL" id="ML208759">
    <property type="protein sequence ID" value="TFK60556.1"/>
    <property type="molecule type" value="Genomic_DNA"/>
</dbReference>
<gene>
    <name evidence="1" type="ORF">BDN72DRAFT_522878</name>
</gene>
<organism evidence="1 2">
    <name type="scientific">Pluteus cervinus</name>
    <dbReference type="NCBI Taxonomy" id="181527"/>
    <lineage>
        <taxon>Eukaryota</taxon>
        <taxon>Fungi</taxon>
        <taxon>Dikarya</taxon>
        <taxon>Basidiomycota</taxon>
        <taxon>Agaricomycotina</taxon>
        <taxon>Agaricomycetes</taxon>
        <taxon>Agaricomycetidae</taxon>
        <taxon>Agaricales</taxon>
        <taxon>Pluteineae</taxon>
        <taxon>Pluteaceae</taxon>
        <taxon>Pluteus</taxon>
    </lineage>
</organism>
<evidence type="ECO:0000313" key="2">
    <source>
        <dbReference type="Proteomes" id="UP000308600"/>
    </source>
</evidence>
<accession>A0ACD3A4I0</accession>
<protein>
    <submittedName>
        <fullName evidence="1">Uncharacterized protein</fullName>
    </submittedName>
</protein>
<sequence>MPPLTNTKDIHVDNEFCKNAILSVRLTKLGLAIGTELGDAPHSFSLPLRVDVLLSLNRHSSIASNEMSSHTRQHPYTRGRHCASKSIERALISLASPQPHIVDAIKVCYHTSQTHFTRAQRQRQRRRPDHARSAEDSGSIGNESRRPRRELLPFMGLVFTGAPMMF</sequence>
<proteinExistence type="predicted"/>
<reference evidence="1 2" key="1">
    <citation type="journal article" date="2019" name="Nat. Ecol. Evol.">
        <title>Megaphylogeny resolves global patterns of mushroom evolution.</title>
        <authorList>
            <person name="Varga T."/>
            <person name="Krizsan K."/>
            <person name="Foldi C."/>
            <person name="Dima B."/>
            <person name="Sanchez-Garcia M."/>
            <person name="Sanchez-Ramirez S."/>
            <person name="Szollosi G.J."/>
            <person name="Szarkandi J.G."/>
            <person name="Papp V."/>
            <person name="Albert L."/>
            <person name="Andreopoulos W."/>
            <person name="Angelini C."/>
            <person name="Antonin V."/>
            <person name="Barry K.W."/>
            <person name="Bougher N.L."/>
            <person name="Buchanan P."/>
            <person name="Buyck B."/>
            <person name="Bense V."/>
            <person name="Catcheside P."/>
            <person name="Chovatia M."/>
            <person name="Cooper J."/>
            <person name="Damon W."/>
            <person name="Desjardin D."/>
            <person name="Finy P."/>
            <person name="Geml J."/>
            <person name="Haridas S."/>
            <person name="Hughes K."/>
            <person name="Justo A."/>
            <person name="Karasinski D."/>
            <person name="Kautmanova I."/>
            <person name="Kiss B."/>
            <person name="Kocsube S."/>
            <person name="Kotiranta H."/>
            <person name="LaButti K.M."/>
            <person name="Lechner B.E."/>
            <person name="Liimatainen K."/>
            <person name="Lipzen A."/>
            <person name="Lukacs Z."/>
            <person name="Mihaltcheva S."/>
            <person name="Morgado L.N."/>
            <person name="Niskanen T."/>
            <person name="Noordeloos M.E."/>
            <person name="Ohm R.A."/>
            <person name="Ortiz-Santana B."/>
            <person name="Ovrebo C."/>
            <person name="Racz N."/>
            <person name="Riley R."/>
            <person name="Savchenko A."/>
            <person name="Shiryaev A."/>
            <person name="Soop K."/>
            <person name="Spirin V."/>
            <person name="Szebenyi C."/>
            <person name="Tomsovsky M."/>
            <person name="Tulloss R.E."/>
            <person name="Uehling J."/>
            <person name="Grigoriev I.V."/>
            <person name="Vagvolgyi C."/>
            <person name="Papp T."/>
            <person name="Martin F.M."/>
            <person name="Miettinen O."/>
            <person name="Hibbett D.S."/>
            <person name="Nagy L.G."/>
        </authorList>
    </citation>
    <scope>NUCLEOTIDE SEQUENCE [LARGE SCALE GENOMIC DNA]</scope>
    <source>
        <strain evidence="1 2">NL-1719</strain>
    </source>
</reference>
<name>A0ACD3A4I0_9AGAR</name>
<evidence type="ECO:0000313" key="1">
    <source>
        <dbReference type="EMBL" id="TFK60556.1"/>
    </source>
</evidence>
<keyword evidence="2" id="KW-1185">Reference proteome</keyword>
<dbReference type="Proteomes" id="UP000308600">
    <property type="component" value="Unassembled WGS sequence"/>
</dbReference>